<keyword evidence="4" id="KW-0378">Hydrolase</keyword>
<dbReference type="InterPro" id="IPR006103">
    <property type="entry name" value="Glyco_hydro_2_cat"/>
</dbReference>
<sequence length="305" mass="35015">NVTYPHKNQPPFILPQKGYTNQTETNPVGSYRRDFDLPADWKDREVYLHFDGVYSAMYVWVNGRRVGYSQGANNDAEFNITRYVRPGRNTLAVEVYRWSDGSYLEDQDMFRLSGIHRDVYLYATPKVRLRDFRFDADLSDDFRSAGLRVRAHVANVGGRGREAASVDVTLLDAEGHRVAEQSLPFSGVARGSEAVAEAVLPVSSPQLWSAETPYLYTVLLELKDRDGQTLETTFSQYGLRKIEIRDRRVWINGRRIFFKGANRHDIHPQLGKAVPVESMIEDILLFKRHNLNTIRTSHYPNDAKM</sequence>
<dbReference type="InterPro" id="IPR006104">
    <property type="entry name" value="Glyco_hydro_2_N"/>
</dbReference>
<dbReference type="PRINTS" id="PR00132">
    <property type="entry name" value="GLHYDRLASE2"/>
</dbReference>
<evidence type="ECO:0000256" key="2">
    <source>
        <dbReference type="ARBA" id="ARBA00007401"/>
    </source>
</evidence>
<evidence type="ECO:0000256" key="6">
    <source>
        <dbReference type="SAM" id="MobiDB-lite"/>
    </source>
</evidence>
<dbReference type="Pfam" id="PF02837">
    <property type="entry name" value="Glyco_hydro_2_N"/>
    <property type="match status" value="1"/>
</dbReference>
<comment type="catalytic activity">
    <reaction evidence="1">
        <text>Hydrolysis of terminal non-reducing beta-D-galactose residues in beta-D-galactosides.</text>
        <dbReference type="EC" id="3.2.1.23"/>
    </reaction>
</comment>
<dbReference type="InterPro" id="IPR006101">
    <property type="entry name" value="Glyco_hydro_2"/>
</dbReference>
<dbReference type="InterPro" id="IPR008979">
    <property type="entry name" value="Galactose-bd-like_sf"/>
</dbReference>
<comment type="caution">
    <text evidence="10">The sequence shown here is derived from an EMBL/GenBank/DDBJ whole genome shotgun (WGS) entry which is preliminary data.</text>
</comment>
<feature type="domain" description="Glycoside hydrolase family 2 catalytic" evidence="8">
    <location>
        <begin position="242"/>
        <end position="305"/>
    </location>
</feature>
<name>K1R228_9ZZZZ</name>
<evidence type="ECO:0000259" key="7">
    <source>
        <dbReference type="Pfam" id="PF00703"/>
    </source>
</evidence>
<dbReference type="SUPFAM" id="SSF51445">
    <property type="entry name" value="(Trans)glycosidases"/>
    <property type="match status" value="1"/>
</dbReference>
<dbReference type="InterPro" id="IPR036156">
    <property type="entry name" value="Beta-gal/glucu_dom_sf"/>
</dbReference>
<feature type="compositionally biased region" description="Polar residues" evidence="6">
    <location>
        <begin position="18"/>
        <end position="27"/>
    </location>
</feature>
<protein>
    <recommendedName>
        <fullName evidence="3">beta-galactosidase</fullName>
        <ecNumber evidence="3">3.2.1.23</ecNumber>
    </recommendedName>
</protein>
<evidence type="ECO:0000256" key="4">
    <source>
        <dbReference type="ARBA" id="ARBA00022801"/>
    </source>
</evidence>
<evidence type="ECO:0000256" key="5">
    <source>
        <dbReference type="ARBA" id="ARBA00023295"/>
    </source>
</evidence>
<evidence type="ECO:0000313" key="10">
    <source>
        <dbReference type="EMBL" id="EKC43352.1"/>
    </source>
</evidence>
<dbReference type="Gene3D" id="2.60.40.10">
    <property type="entry name" value="Immunoglobulins"/>
    <property type="match status" value="1"/>
</dbReference>
<dbReference type="GO" id="GO:0005990">
    <property type="term" value="P:lactose catabolic process"/>
    <property type="evidence" value="ECO:0007669"/>
    <property type="project" value="TreeGrafter"/>
</dbReference>
<dbReference type="EMBL" id="AJWY01014577">
    <property type="protein sequence ID" value="EKC43352.1"/>
    <property type="molecule type" value="Genomic_DNA"/>
</dbReference>
<reference evidence="10" key="1">
    <citation type="journal article" date="2013" name="Environ. Microbiol.">
        <title>Microbiota from the distal guts of lean and obese adolescents exhibit partial functional redundancy besides clear differences in community structure.</title>
        <authorList>
            <person name="Ferrer M."/>
            <person name="Ruiz A."/>
            <person name="Lanza F."/>
            <person name="Haange S.B."/>
            <person name="Oberbach A."/>
            <person name="Till H."/>
            <person name="Bargiela R."/>
            <person name="Campoy C."/>
            <person name="Segura M.T."/>
            <person name="Richter M."/>
            <person name="von Bergen M."/>
            <person name="Seifert J."/>
            <person name="Suarez A."/>
        </authorList>
    </citation>
    <scope>NUCLEOTIDE SEQUENCE</scope>
</reference>
<dbReference type="InterPro" id="IPR017853">
    <property type="entry name" value="GH"/>
</dbReference>
<dbReference type="AlphaFoldDB" id="K1R228"/>
<keyword evidence="5" id="KW-0326">Glycosidase</keyword>
<evidence type="ECO:0000259" key="8">
    <source>
        <dbReference type="Pfam" id="PF02836"/>
    </source>
</evidence>
<dbReference type="Pfam" id="PF00703">
    <property type="entry name" value="Glyco_hydro_2"/>
    <property type="match status" value="1"/>
</dbReference>
<feature type="domain" description="Glycoside hydrolase family 2 immunoglobulin-like beta-sandwich" evidence="7">
    <location>
        <begin position="127"/>
        <end position="240"/>
    </location>
</feature>
<dbReference type="EC" id="3.2.1.23" evidence="3"/>
<dbReference type="GO" id="GO:0009341">
    <property type="term" value="C:beta-galactosidase complex"/>
    <property type="evidence" value="ECO:0007669"/>
    <property type="project" value="TreeGrafter"/>
</dbReference>
<proteinExistence type="inferred from homology"/>
<accession>K1R228</accession>
<evidence type="ECO:0000259" key="9">
    <source>
        <dbReference type="Pfam" id="PF02837"/>
    </source>
</evidence>
<dbReference type="Gene3D" id="3.20.20.80">
    <property type="entry name" value="Glycosidases"/>
    <property type="match status" value="1"/>
</dbReference>
<dbReference type="SUPFAM" id="SSF49785">
    <property type="entry name" value="Galactose-binding domain-like"/>
    <property type="match status" value="1"/>
</dbReference>
<evidence type="ECO:0000256" key="1">
    <source>
        <dbReference type="ARBA" id="ARBA00001412"/>
    </source>
</evidence>
<dbReference type="InterPro" id="IPR050347">
    <property type="entry name" value="Bact_Beta-galactosidase"/>
</dbReference>
<dbReference type="SUPFAM" id="SSF49303">
    <property type="entry name" value="beta-Galactosidase/glucuronidase domain"/>
    <property type="match status" value="1"/>
</dbReference>
<dbReference type="PANTHER" id="PTHR46323">
    <property type="entry name" value="BETA-GALACTOSIDASE"/>
    <property type="match status" value="1"/>
</dbReference>
<dbReference type="InterPro" id="IPR006102">
    <property type="entry name" value="Ig-like_GH2"/>
</dbReference>
<dbReference type="InterPro" id="IPR013783">
    <property type="entry name" value="Ig-like_fold"/>
</dbReference>
<dbReference type="PANTHER" id="PTHR46323:SF2">
    <property type="entry name" value="BETA-GALACTOSIDASE"/>
    <property type="match status" value="1"/>
</dbReference>
<feature type="non-terminal residue" evidence="10">
    <location>
        <position position="1"/>
    </location>
</feature>
<gene>
    <name evidence="10" type="ORF">LEA_21189</name>
</gene>
<evidence type="ECO:0000256" key="3">
    <source>
        <dbReference type="ARBA" id="ARBA00012756"/>
    </source>
</evidence>
<feature type="region of interest" description="Disordered" evidence="6">
    <location>
        <begin position="1"/>
        <end position="27"/>
    </location>
</feature>
<feature type="domain" description="Glycosyl hydrolases family 2 sugar binding" evidence="9">
    <location>
        <begin position="21"/>
        <end position="125"/>
    </location>
</feature>
<dbReference type="Gene3D" id="2.60.120.260">
    <property type="entry name" value="Galactose-binding domain-like"/>
    <property type="match status" value="1"/>
</dbReference>
<dbReference type="GO" id="GO:0004565">
    <property type="term" value="F:beta-galactosidase activity"/>
    <property type="evidence" value="ECO:0007669"/>
    <property type="project" value="UniProtKB-EC"/>
</dbReference>
<organism evidence="10">
    <name type="scientific">human gut metagenome</name>
    <dbReference type="NCBI Taxonomy" id="408170"/>
    <lineage>
        <taxon>unclassified sequences</taxon>
        <taxon>metagenomes</taxon>
        <taxon>organismal metagenomes</taxon>
    </lineage>
</organism>
<feature type="non-terminal residue" evidence="10">
    <location>
        <position position="305"/>
    </location>
</feature>
<dbReference type="Pfam" id="PF02836">
    <property type="entry name" value="Glyco_hydro_2_C"/>
    <property type="match status" value="1"/>
</dbReference>
<comment type="similarity">
    <text evidence="2">Belongs to the glycosyl hydrolase 2 family.</text>
</comment>